<sequence length="150" mass="17329">PSISASEAVAELPNLMFEARSAKDYAWFDVACFLTYKVLSGELSVRVRFAGFGKEEDEWVRVKTDIRERSVPVEPSECNKIDIGDRIICFRDSADHALYYDARVVEIERNLHDSTRCACIFLVHYDIDNFEEKVELEKICRRPNKVDTKS</sequence>
<comment type="caution">
    <text evidence="2">The sequence shown here is derived from an EMBL/GenBank/DDBJ whole genome shotgun (WGS) entry which is preliminary data.</text>
</comment>
<feature type="domain" description="SAWADEE" evidence="1">
    <location>
        <begin position="15"/>
        <end position="140"/>
    </location>
</feature>
<dbReference type="Pfam" id="PF16719">
    <property type="entry name" value="SAWADEE"/>
    <property type="match status" value="1"/>
</dbReference>
<dbReference type="OrthoDB" id="1885884at2759"/>
<accession>S8CDR9</accession>
<name>S8CDR9_9LAMI</name>
<evidence type="ECO:0000313" key="3">
    <source>
        <dbReference type="Proteomes" id="UP000015453"/>
    </source>
</evidence>
<protein>
    <recommendedName>
        <fullName evidence="1">SAWADEE domain-containing protein</fullName>
    </recommendedName>
</protein>
<dbReference type="AlphaFoldDB" id="S8CDR9"/>
<dbReference type="InterPro" id="IPR032001">
    <property type="entry name" value="SAWADEE_dom"/>
</dbReference>
<feature type="non-terminal residue" evidence="2">
    <location>
        <position position="1"/>
    </location>
</feature>
<dbReference type="EMBL" id="AUSU01004416">
    <property type="protein sequence ID" value="EPS65119.1"/>
    <property type="molecule type" value="Genomic_DNA"/>
</dbReference>
<gene>
    <name evidence="2" type="ORF">M569_09663</name>
</gene>
<reference evidence="2 3" key="1">
    <citation type="journal article" date="2013" name="BMC Genomics">
        <title>The miniature genome of a carnivorous plant Genlisea aurea contains a low number of genes and short non-coding sequences.</title>
        <authorList>
            <person name="Leushkin E.V."/>
            <person name="Sutormin R.A."/>
            <person name="Nabieva E.R."/>
            <person name="Penin A.A."/>
            <person name="Kondrashov A.S."/>
            <person name="Logacheva M.D."/>
        </authorList>
    </citation>
    <scope>NUCLEOTIDE SEQUENCE [LARGE SCALE GENOMIC DNA]</scope>
</reference>
<dbReference type="Proteomes" id="UP000015453">
    <property type="component" value="Unassembled WGS sequence"/>
</dbReference>
<evidence type="ECO:0000313" key="2">
    <source>
        <dbReference type="EMBL" id="EPS65119.1"/>
    </source>
</evidence>
<organism evidence="2 3">
    <name type="scientific">Genlisea aurea</name>
    <dbReference type="NCBI Taxonomy" id="192259"/>
    <lineage>
        <taxon>Eukaryota</taxon>
        <taxon>Viridiplantae</taxon>
        <taxon>Streptophyta</taxon>
        <taxon>Embryophyta</taxon>
        <taxon>Tracheophyta</taxon>
        <taxon>Spermatophyta</taxon>
        <taxon>Magnoliopsida</taxon>
        <taxon>eudicotyledons</taxon>
        <taxon>Gunneridae</taxon>
        <taxon>Pentapetalae</taxon>
        <taxon>asterids</taxon>
        <taxon>lamiids</taxon>
        <taxon>Lamiales</taxon>
        <taxon>Lentibulariaceae</taxon>
        <taxon>Genlisea</taxon>
    </lineage>
</organism>
<dbReference type="GO" id="GO:0003682">
    <property type="term" value="F:chromatin binding"/>
    <property type="evidence" value="ECO:0007669"/>
    <property type="project" value="InterPro"/>
</dbReference>
<proteinExistence type="predicted"/>
<feature type="non-terminal residue" evidence="2">
    <location>
        <position position="150"/>
    </location>
</feature>
<dbReference type="Gene3D" id="2.30.30.140">
    <property type="match status" value="1"/>
</dbReference>
<dbReference type="Gene3D" id="2.40.50.40">
    <property type="match status" value="1"/>
</dbReference>
<keyword evidence="3" id="KW-1185">Reference proteome</keyword>
<dbReference type="PANTHER" id="PTHR33827:SF2">
    <property type="entry name" value="PROTEIN SAWADEE HOMEODOMAIN HOMOLOG 1"/>
    <property type="match status" value="1"/>
</dbReference>
<dbReference type="InterPro" id="IPR039276">
    <property type="entry name" value="SHH1/2"/>
</dbReference>
<evidence type="ECO:0000259" key="1">
    <source>
        <dbReference type="Pfam" id="PF16719"/>
    </source>
</evidence>
<dbReference type="PANTHER" id="PTHR33827">
    <property type="entry name" value="PROTEIN SAWADEE HOMEODOMAIN HOMOLOG 2"/>
    <property type="match status" value="1"/>
</dbReference>